<dbReference type="EMBL" id="CP002581">
    <property type="protein sequence ID" value="AJK49647.1"/>
    <property type="molecule type" value="Genomic_DNA"/>
</dbReference>
<keyword evidence="7" id="KW-1185">Reference proteome</keyword>
<keyword evidence="2 4" id="KW-0547">Nucleotide-binding</keyword>
<protein>
    <recommendedName>
        <fullName evidence="5">ATP-grasp domain-containing protein</fullName>
    </recommendedName>
</protein>
<keyword evidence="1" id="KW-0436">Ligase</keyword>
<dbReference type="KEGG" id="bgp:BGL_2c15800"/>
<dbReference type="InterPro" id="IPR052032">
    <property type="entry name" value="ATP-dep_AA_Ligase"/>
</dbReference>
<sequence>MKDAVILLMHQGNSFVQELAALLAARDLALVAVSSKPADTAVFERNQAFLDGWQLTDSAELRPADVTTAARHFEQAGYRLRAAIATFEGYRLLMAELNATLGARDAPAAALALALDKFRCRTFLREAGLSEVACELIETGAAVPDLDPSRRWFVKPVRGAASFGCFILAHPDDLRDLPEMQAQMHNDGKLSSIFMGKFGFFAEEYVEGPEFSFEIAAADRPRVVCVHEKARVERLQRTTLESMSISPPVSLPEATLREGAAFVSECLGRIGLTNGAYHVEMKYWEARRRWEIIEINPRMGGSLINASTERITGVSMLELWLRSLLLRDAAGLAGFHGFVDGVAQAGRAAAETGERATVFVSKYGQKGRTVASIEYDAGGRTPDVLELHVKAGATLENSDRAICVMDALWEVDRASLAQSVEAIEQESDARFHITYQ</sequence>
<dbReference type="InterPro" id="IPR011761">
    <property type="entry name" value="ATP-grasp"/>
</dbReference>
<name>A0A0B6RWA1_BURPL</name>
<dbReference type="HOGENOM" id="CLU_626545_0_0_4"/>
<evidence type="ECO:0000313" key="7">
    <source>
        <dbReference type="Proteomes" id="UP000031838"/>
    </source>
</evidence>
<dbReference type="Gene3D" id="3.30.470.20">
    <property type="entry name" value="ATP-grasp fold, B domain"/>
    <property type="match status" value="1"/>
</dbReference>
<dbReference type="GO" id="GO:0016874">
    <property type="term" value="F:ligase activity"/>
    <property type="evidence" value="ECO:0007669"/>
    <property type="project" value="UniProtKB-KW"/>
</dbReference>
<dbReference type="GO" id="GO:0005524">
    <property type="term" value="F:ATP binding"/>
    <property type="evidence" value="ECO:0007669"/>
    <property type="project" value="UniProtKB-UniRule"/>
</dbReference>
<evidence type="ECO:0000256" key="2">
    <source>
        <dbReference type="ARBA" id="ARBA00022741"/>
    </source>
</evidence>
<dbReference type="AlphaFoldDB" id="A0A0B6RWA1"/>
<dbReference type="Proteomes" id="UP000031838">
    <property type="component" value="Chromosome 2"/>
</dbReference>
<evidence type="ECO:0000259" key="5">
    <source>
        <dbReference type="PROSITE" id="PS50975"/>
    </source>
</evidence>
<evidence type="ECO:0000256" key="3">
    <source>
        <dbReference type="ARBA" id="ARBA00022840"/>
    </source>
</evidence>
<dbReference type="PANTHER" id="PTHR43585:SF2">
    <property type="entry name" value="ATP-GRASP ENZYME FSQD"/>
    <property type="match status" value="1"/>
</dbReference>
<organism evidence="6 7">
    <name type="scientific">Burkholderia plantarii</name>
    <dbReference type="NCBI Taxonomy" id="41899"/>
    <lineage>
        <taxon>Bacteria</taxon>
        <taxon>Pseudomonadati</taxon>
        <taxon>Pseudomonadota</taxon>
        <taxon>Betaproteobacteria</taxon>
        <taxon>Burkholderiales</taxon>
        <taxon>Burkholderiaceae</taxon>
        <taxon>Burkholderia</taxon>
    </lineage>
</organism>
<reference evidence="6 7" key="2">
    <citation type="journal article" date="2016" name="Appl. Microbiol. Biotechnol.">
        <title>Mutations improving production and secretion of extracellular lipase by Burkholderia glumae PG1.</title>
        <authorList>
            <person name="Knapp A."/>
            <person name="Voget S."/>
            <person name="Gao R."/>
            <person name="Zaburannyi N."/>
            <person name="Krysciak D."/>
            <person name="Breuer M."/>
            <person name="Hauer B."/>
            <person name="Streit W.R."/>
            <person name="Muller R."/>
            <person name="Daniel R."/>
            <person name="Jaeger K.E."/>
        </authorList>
    </citation>
    <scope>NUCLEOTIDE SEQUENCE [LARGE SCALE GENOMIC DNA]</scope>
    <source>
        <strain evidence="6 7">PG1</strain>
    </source>
</reference>
<dbReference type="GO" id="GO:0046872">
    <property type="term" value="F:metal ion binding"/>
    <property type="evidence" value="ECO:0007669"/>
    <property type="project" value="InterPro"/>
</dbReference>
<dbReference type="PANTHER" id="PTHR43585">
    <property type="entry name" value="FUMIPYRROLE BIOSYNTHESIS PROTEIN C"/>
    <property type="match status" value="1"/>
</dbReference>
<dbReference type="RefSeq" id="WP_042628048.1">
    <property type="nucleotide sequence ID" value="NZ_CP002581.1"/>
</dbReference>
<evidence type="ECO:0000256" key="1">
    <source>
        <dbReference type="ARBA" id="ARBA00022598"/>
    </source>
</evidence>
<reference evidence="7" key="1">
    <citation type="submission" date="2011-03" db="EMBL/GenBank/DDBJ databases">
        <authorList>
            <person name="Voget S."/>
            <person name="Streit W.R."/>
            <person name="Jaeger K.E."/>
            <person name="Daniel R."/>
        </authorList>
    </citation>
    <scope>NUCLEOTIDE SEQUENCE [LARGE SCALE GENOMIC DNA]</scope>
    <source>
        <strain evidence="7">PG1</strain>
    </source>
</reference>
<dbReference type="Pfam" id="PF13535">
    <property type="entry name" value="ATP-grasp_4"/>
    <property type="match status" value="1"/>
</dbReference>
<evidence type="ECO:0000313" key="6">
    <source>
        <dbReference type="EMBL" id="AJK49647.1"/>
    </source>
</evidence>
<feature type="domain" description="ATP-grasp" evidence="5">
    <location>
        <begin position="121"/>
        <end position="325"/>
    </location>
</feature>
<dbReference type="PROSITE" id="PS50975">
    <property type="entry name" value="ATP_GRASP"/>
    <property type="match status" value="1"/>
</dbReference>
<accession>A0A0B6RWA1</accession>
<gene>
    <name evidence="6" type="ORF">BGL_2c15800</name>
</gene>
<keyword evidence="3 4" id="KW-0067">ATP-binding</keyword>
<dbReference type="SUPFAM" id="SSF56059">
    <property type="entry name" value="Glutathione synthetase ATP-binding domain-like"/>
    <property type="match status" value="1"/>
</dbReference>
<evidence type="ECO:0000256" key="4">
    <source>
        <dbReference type="PROSITE-ProRule" id="PRU00409"/>
    </source>
</evidence>
<proteinExistence type="predicted"/>